<evidence type="ECO:0000313" key="1">
    <source>
        <dbReference type="EMBL" id="KOF70149.1"/>
    </source>
</evidence>
<dbReference type="PANTHER" id="PTHR47642">
    <property type="entry name" value="ATP-DEPENDENT DNA HELICASE"/>
    <property type="match status" value="1"/>
</dbReference>
<organism evidence="1">
    <name type="scientific">Octopus bimaculoides</name>
    <name type="common">California two-spotted octopus</name>
    <dbReference type="NCBI Taxonomy" id="37653"/>
    <lineage>
        <taxon>Eukaryota</taxon>
        <taxon>Metazoa</taxon>
        <taxon>Spiralia</taxon>
        <taxon>Lophotrochozoa</taxon>
        <taxon>Mollusca</taxon>
        <taxon>Cephalopoda</taxon>
        <taxon>Coleoidea</taxon>
        <taxon>Octopodiformes</taxon>
        <taxon>Octopoda</taxon>
        <taxon>Incirrata</taxon>
        <taxon>Octopodidae</taxon>
        <taxon>Octopus</taxon>
    </lineage>
</organism>
<dbReference type="EMBL" id="KQ425002">
    <property type="protein sequence ID" value="KOF70149.1"/>
    <property type="molecule type" value="Genomic_DNA"/>
</dbReference>
<protein>
    <recommendedName>
        <fullName evidence="2">ATP-dependent DNA helicase</fullName>
    </recommendedName>
</protein>
<gene>
    <name evidence="1" type="ORF">OCBIM_22003390mg</name>
</gene>
<proteinExistence type="predicted"/>
<dbReference type="SUPFAM" id="SSF52540">
    <property type="entry name" value="P-loop containing nucleoside triphosphate hydrolases"/>
    <property type="match status" value="1"/>
</dbReference>
<sequence length="84" mass="9574">MSLPPSDLIYKFKRLQFPVKICFEMEINKAQGQSLQMVGLNLTEEVFSHGQHYVGCSRVGRPQSLYICASEGKTRNVAYKEALY</sequence>
<reference evidence="1" key="1">
    <citation type="submission" date="2015-07" db="EMBL/GenBank/DDBJ databases">
        <title>MeaNS - Measles Nucleotide Surveillance Program.</title>
        <authorList>
            <person name="Tran T."/>
            <person name="Druce J."/>
        </authorList>
    </citation>
    <scope>NUCLEOTIDE SEQUENCE</scope>
    <source>
        <strain evidence="1">UCB-OBI-ISO-001</strain>
        <tissue evidence="1">Gonad</tissue>
    </source>
</reference>
<evidence type="ECO:0008006" key="2">
    <source>
        <dbReference type="Google" id="ProtNLM"/>
    </source>
</evidence>
<dbReference type="AlphaFoldDB" id="A0A0L8G012"/>
<dbReference type="InterPro" id="IPR027417">
    <property type="entry name" value="P-loop_NTPase"/>
</dbReference>
<accession>A0A0L8G012</accession>
<dbReference type="OrthoDB" id="9997116at2759"/>
<name>A0A0L8G012_OCTBM</name>
<dbReference type="InterPro" id="IPR051055">
    <property type="entry name" value="PIF1_helicase"/>
</dbReference>